<name>A0A286RGV8_9BACT</name>
<dbReference type="Proteomes" id="UP000215086">
    <property type="component" value="Chromosome"/>
</dbReference>
<reference evidence="1 2" key="1">
    <citation type="journal article" name="Front. Microbiol.">
        <title>Sugar Metabolism of the First Thermophilic Planctomycete Thermogutta terrifontis: Comparative Genomic and Transcriptomic Approaches.</title>
        <authorList>
            <person name="Elcheninov A.G."/>
            <person name="Menzel P."/>
            <person name="Gudbergsdottir S.R."/>
            <person name="Slesarev A.I."/>
            <person name="Kadnikov V.V."/>
            <person name="Krogh A."/>
            <person name="Bonch-Osmolovskaya E.A."/>
            <person name="Peng X."/>
            <person name="Kublanov I.V."/>
        </authorList>
    </citation>
    <scope>NUCLEOTIDE SEQUENCE [LARGE SCALE GENOMIC DNA]</scope>
    <source>
        <strain evidence="1 2">R1</strain>
    </source>
</reference>
<proteinExistence type="predicted"/>
<accession>A0A286RGV8</accession>
<organism evidence="1 2">
    <name type="scientific">Thermogutta terrifontis</name>
    <dbReference type="NCBI Taxonomy" id="1331910"/>
    <lineage>
        <taxon>Bacteria</taxon>
        <taxon>Pseudomonadati</taxon>
        <taxon>Planctomycetota</taxon>
        <taxon>Planctomycetia</taxon>
        <taxon>Pirellulales</taxon>
        <taxon>Thermoguttaceae</taxon>
        <taxon>Thermogutta</taxon>
    </lineage>
</organism>
<dbReference type="AlphaFoldDB" id="A0A286RGV8"/>
<evidence type="ECO:0000313" key="1">
    <source>
        <dbReference type="EMBL" id="ASV75176.1"/>
    </source>
</evidence>
<gene>
    <name evidence="1" type="ORF">THTE_2574</name>
</gene>
<protein>
    <submittedName>
        <fullName evidence="1">Uncharacterized protein</fullName>
    </submittedName>
</protein>
<keyword evidence="2" id="KW-1185">Reference proteome</keyword>
<dbReference type="EMBL" id="CP018477">
    <property type="protein sequence ID" value="ASV75176.1"/>
    <property type="molecule type" value="Genomic_DNA"/>
</dbReference>
<dbReference type="KEGG" id="ttf:THTE_2574"/>
<evidence type="ECO:0000313" key="2">
    <source>
        <dbReference type="Proteomes" id="UP000215086"/>
    </source>
</evidence>
<sequence length="43" mass="4893">MRTARNGRRWACLSVARGELVFAVSHTVEKRFLPFFGGDLIVK</sequence>